<evidence type="ECO:0000313" key="2">
    <source>
        <dbReference type="EMBL" id="WDR01183.1"/>
    </source>
</evidence>
<dbReference type="RefSeq" id="WP_282217594.1">
    <property type="nucleotide sequence ID" value="NZ_CP118246.1"/>
</dbReference>
<dbReference type="Pfam" id="PF07323">
    <property type="entry name" value="DUF1465"/>
    <property type="match status" value="1"/>
</dbReference>
<dbReference type="EMBL" id="CP118246">
    <property type="protein sequence ID" value="WDR01183.1"/>
    <property type="molecule type" value="Genomic_DNA"/>
</dbReference>
<dbReference type="Gene3D" id="1.10.8.930">
    <property type="entry name" value="Protein of unknown function DUF1465"/>
    <property type="match status" value="1"/>
</dbReference>
<keyword evidence="3" id="KW-1185">Reference proteome</keyword>
<protein>
    <submittedName>
        <fullName evidence="2">DUF1465 family protein</fullName>
    </submittedName>
</protein>
<name>A0ABY7YJ17_9HYPH</name>
<dbReference type="InterPro" id="IPR038301">
    <property type="entry name" value="AraC-like_sf"/>
</dbReference>
<sequence length="186" mass="20496">MGVLLNRAEQEERVADIGDGKQAVAIGPRIVASGGFELLYREGMTLIEEVAAYLDGDGRQDSKLLPREASFLYATESMRLTTRLMQLASWLLLQRAVNEGEITAENARSEKSKVKFSATPSERGGPGFDHLPPRLLEFIAKGDRLFDKVMQFDALERGKMPELDVSVANGIADQLSRLKAAFGRPD</sequence>
<accession>A0ABY7YJ17</accession>
<evidence type="ECO:0000313" key="3">
    <source>
        <dbReference type="Proteomes" id="UP001220530"/>
    </source>
</evidence>
<dbReference type="Proteomes" id="UP001220530">
    <property type="component" value="Chromosome"/>
</dbReference>
<proteinExistence type="predicted"/>
<evidence type="ECO:0000256" key="1">
    <source>
        <dbReference type="SAM" id="MobiDB-lite"/>
    </source>
</evidence>
<feature type="region of interest" description="Disordered" evidence="1">
    <location>
        <begin position="108"/>
        <end position="127"/>
    </location>
</feature>
<dbReference type="InterPro" id="IPR010848">
    <property type="entry name" value="DUF1465"/>
</dbReference>
<gene>
    <name evidence="2" type="ORF">PSQ19_09855</name>
</gene>
<reference evidence="2 3" key="1">
    <citation type="submission" date="2023-02" db="EMBL/GenBank/DDBJ databases">
        <title>Devosia algicola sp. nov., isolated from the phycosphere of marine algae.</title>
        <authorList>
            <person name="Kim J.M."/>
            <person name="Lee J.K."/>
            <person name="Choi B.J."/>
            <person name="Bayburt H."/>
            <person name="Jeon C.O."/>
        </authorList>
    </citation>
    <scope>NUCLEOTIDE SEQUENCE [LARGE SCALE GENOMIC DNA]</scope>
    <source>
        <strain evidence="2 3">G20-9</strain>
    </source>
</reference>
<organism evidence="2 3">
    <name type="scientific">Devosia algicola</name>
    <dbReference type="NCBI Taxonomy" id="3026418"/>
    <lineage>
        <taxon>Bacteria</taxon>
        <taxon>Pseudomonadati</taxon>
        <taxon>Pseudomonadota</taxon>
        <taxon>Alphaproteobacteria</taxon>
        <taxon>Hyphomicrobiales</taxon>
        <taxon>Devosiaceae</taxon>
        <taxon>Devosia</taxon>
    </lineage>
</organism>